<comment type="caution">
    <text evidence="1">The sequence shown here is derived from an EMBL/GenBank/DDBJ whole genome shotgun (WGS) entry which is preliminary data.</text>
</comment>
<reference evidence="1 2" key="1">
    <citation type="submission" date="2016-05" db="EMBL/GenBank/DDBJ databases">
        <title>Whole genome sequencing of Tetragenococcus halophilus subsp. halophilus NISL 7118.</title>
        <authorList>
            <person name="Shiwa Y."/>
            <person name="Nishimura I."/>
            <person name="Yoshikawa H."/>
            <person name="Koyama Y."/>
            <person name="Oguma T."/>
        </authorList>
    </citation>
    <scope>NUCLEOTIDE SEQUENCE [LARGE SCALE GENOMIC DNA]</scope>
    <source>
        <strain evidence="1 2">NISL 7118</strain>
    </source>
</reference>
<dbReference type="EMBL" id="BDEC01000010">
    <property type="protein sequence ID" value="GBD67491.1"/>
    <property type="molecule type" value="Genomic_DNA"/>
</dbReference>
<evidence type="ECO:0008006" key="3">
    <source>
        <dbReference type="Google" id="ProtNLM"/>
    </source>
</evidence>
<protein>
    <recommendedName>
        <fullName evidence="3">V-type Na(+)-transporting ATPase subunit E</fullName>
    </recommendedName>
</protein>
<evidence type="ECO:0000313" key="2">
    <source>
        <dbReference type="Proteomes" id="UP000236214"/>
    </source>
</evidence>
<accession>A0A2H6CR83</accession>
<dbReference type="AlphaFoldDB" id="A0A2H6CR83"/>
<organism evidence="1 2">
    <name type="scientific">Tetragenococcus halophilus subsp. halophilus</name>
    <dbReference type="NCBI Taxonomy" id="1513897"/>
    <lineage>
        <taxon>Bacteria</taxon>
        <taxon>Bacillati</taxon>
        <taxon>Bacillota</taxon>
        <taxon>Bacilli</taxon>
        <taxon>Lactobacillales</taxon>
        <taxon>Enterococcaceae</taxon>
        <taxon>Tetragenococcus</taxon>
    </lineage>
</organism>
<proteinExistence type="predicted"/>
<gene>
    <name evidence="1" type="ORF">TEHN7118_0297</name>
</gene>
<dbReference type="SUPFAM" id="SSF160527">
    <property type="entry name" value="V-type ATPase subunit E-like"/>
    <property type="match status" value="1"/>
</dbReference>
<name>A0A2H6CR83_TETHA</name>
<keyword evidence="2" id="KW-1185">Reference proteome</keyword>
<dbReference type="Proteomes" id="UP000236214">
    <property type="component" value="Unassembled WGS sequence"/>
</dbReference>
<evidence type="ECO:0000313" key="1">
    <source>
        <dbReference type="EMBL" id="GBD67491.1"/>
    </source>
</evidence>
<dbReference type="RefSeq" id="WP_103103302.1">
    <property type="nucleotide sequence ID" value="NZ_BDEC01000010.1"/>
</dbReference>
<sequence length="194" mass="23001">MDAIETIIQDIDQQAEDKRVTQKNERIKEIDQSFATEKQKIDKTHEEQLATQKQRLRKNFRQEKNRNVVQSRQKRLKRKQQYLDQIFEDAYDEMAHWDIEKTRDFLLTSLKENGLTKGKIIPAGKTEASVYSPEWIKQVNQRENMELSLGEKSSNQEHGFLIEVSGVQYNFYYHELLAEVKKSNSSEIMQNLFT</sequence>